<dbReference type="OrthoDB" id="6213297at2"/>
<evidence type="ECO:0000313" key="2">
    <source>
        <dbReference type="Proteomes" id="UP000011134"/>
    </source>
</evidence>
<dbReference type="AlphaFoldDB" id="L8JAJ7"/>
<comment type="caution">
    <text evidence="1">The sequence shown here is derived from an EMBL/GenBank/DDBJ whole genome shotgun (WGS) entry which is preliminary data.</text>
</comment>
<proteinExistence type="predicted"/>
<keyword evidence="2" id="KW-1185">Reference proteome</keyword>
<dbReference type="EMBL" id="AMZO01000025">
    <property type="protein sequence ID" value="ELR64579.1"/>
    <property type="molecule type" value="Genomic_DNA"/>
</dbReference>
<protein>
    <submittedName>
        <fullName evidence="1">Uncharacterized protein</fullName>
    </submittedName>
</protein>
<name>L8JAJ7_9GAMM</name>
<sequence length="218" mass="25105">MDRAVKKNNQALLDKLVAHFGITRFTKDGGYILPDGRLLDLQRSDMDKRQYHRAIAALLPQEMHGACDEITIVNLMAATGVIRYESRGRVHVAAEPTQTQRRKLFDIMKYSVHPYRVIASDANGATIGDQMFQSPQAHELLHFFNHCFSGPQRQYREDEFCVMQEHNDYVLVFRPENRIVGCYFVNSTTYTMEPGFDAVLTLFKNKLAKIEIRYPSIT</sequence>
<dbReference type="RefSeq" id="WP_007467907.1">
    <property type="nucleotide sequence ID" value="NZ_AMZO01000025.1"/>
</dbReference>
<reference evidence="1 2" key="1">
    <citation type="submission" date="2012-12" db="EMBL/GenBank/DDBJ databases">
        <title>Genome Assembly of Photobacterium sp. AK15.</title>
        <authorList>
            <person name="Khatri I."/>
            <person name="Vaidya B."/>
            <person name="Srinivas T.N.R."/>
            <person name="Subramanian S."/>
            <person name="Pinnaka A."/>
        </authorList>
    </citation>
    <scope>NUCLEOTIDE SEQUENCE [LARGE SCALE GENOMIC DNA]</scope>
    <source>
        <strain evidence="1 2">AK15</strain>
    </source>
</reference>
<organism evidence="1 2">
    <name type="scientific">Photobacterium marinum</name>
    <dbReference type="NCBI Taxonomy" id="1056511"/>
    <lineage>
        <taxon>Bacteria</taxon>
        <taxon>Pseudomonadati</taxon>
        <taxon>Pseudomonadota</taxon>
        <taxon>Gammaproteobacteria</taxon>
        <taxon>Vibrionales</taxon>
        <taxon>Vibrionaceae</taxon>
        <taxon>Photobacterium</taxon>
    </lineage>
</organism>
<evidence type="ECO:0000313" key="1">
    <source>
        <dbReference type="EMBL" id="ELR64579.1"/>
    </source>
</evidence>
<gene>
    <name evidence="1" type="ORF">C942_02392</name>
</gene>
<accession>L8JAJ7</accession>
<dbReference type="Proteomes" id="UP000011134">
    <property type="component" value="Unassembled WGS sequence"/>
</dbReference>
<dbReference type="PATRIC" id="fig|1056511.3.peg.3467"/>